<evidence type="ECO:0000313" key="2">
    <source>
        <dbReference type="Proteomes" id="UP001500954"/>
    </source>
</evidence>
<accession>A0ABP6XRZ4</accession>
<comment type="caution">
    <text evidence="1">The sequence shown here is derived from an EMBL/GenBank/DDBJ whole genome shotgun (WGS) entry which is preliminary data.</text>
</comment>
<organism evidence="1 2">
    <name type="scientific">Snuella lapsa</name>
    <dbReference type="NCBI Taxonomy" id="870481"/>
    <lineage>
        <taxon>Bacteria</taxon>
        <taxon>Pseudomonadati</taxon>
        <taxon>Bacteroidota</taxon>
        <taxon>Flavobacteriia</taxon>
        <taxon>Flavobacteriales</taxon>
        <taxon>Flavobacteriaceae</taxon>
        <taxon>Snuella</taxon>
    </lineage>
</organism>
<sequence>MLCHGGKLNDSRYGARIRGEGEIAKQIHNLVSLAKRKYFKDKSMPKFNTELHKQFKSGQLELF</sequence>
<dbReference type="EMBL" id="BAABCY010000056">
    <property type="protein sequence ID" value="GAA3571082.1"/>
    <property type="molecule type" value="Genomic_DNA"/>
</dbReference>
<keyword evidence="2" id="KW-1185">Reference proteome</keyword>
<proteinExistence type="predicted"/>
<protein>
    <submittedName>
        <fullName evidence="1">Uncharacterized protein</fullName>
    </submittedName>
</protein>
<evidence type="ECO:0000313" key="1">
    <source>
        <dbReference type="EMBL" id="GAA3571082.1"/>
    </source>
</evidence>
<name>A0ABP6XRZ4_9FLAO</name>
<reference evidence="2" key="1">
    <citation type="journal article" date="2019" name="Int. J. Syst. Evol. Microbiol.">
        <title>The Global Catalogue of Microorganisms (GCM) 10K type strain sequencing project: providing services to taxonomists for standard genome sequencing and annotation.</title>
        <authorList>
            <consortium name="The Broad Institute Genomics Platform"/>
            <consortium name="The Broad Institute Genome Sequencing Center for Infectious Disease"/>
            <person name="Wu L."/>
            <person name="Ma J."/>
        </authorList>
    </citation>
    <scope>NUCLEOTIDE SEQUENCE [LARGE SCALE GENOMIC DNA]</scope>
    <source>
        <strain evidence="2">JCM 17111</strain>
    </source>
</reference>
<dbReference type="Proteomes" id="UP001500954">
    <property type="component" value="Unassembled WGS sequence"/>
</dbReference>
<gene>
    <name evidence="1" type="ORF">GCM10022395_20840</name>
</gene>